<dbReference type="GO" id="GO:0004527">
    <property type="term" value="F:exonuclease activity"/>
    <property type="evidence" value="ECO:0007669"/>
    <property type="project" value="UniProtKB-KW"/>
</dbReference>
<proteinExistence type="predicted"/>
<keyword evidence="2" id="KW-0378">Hydrolase</keyword>
<organism evidence="2 3">
    <name type="scientific">Helcobacillus massiliensis</name>
    <dbReference type="NCBI Taxonomy" id="521392"/>
    <lineage>
        <taxon>Bacteria</taxon>
        <taxon>Bacillati</taxon>
        <taxon>Actinomycetota</taxon>
        <taxon>Actinomycetes</taxon>
        <taxon>Micrococcales</taxon>
        <taxon>Dermabacteraceae</taxon>
        <taxon>Helcobacillus</taxon>
    </lineage>
</organism>
<dbReference type="Proteomes" id="UP000568050">
    <property type="component" value="Unassembled WGS sequence"/>
</dbReference>
<dbReference type="PANTHER" id="PTHR14859:SF15">
    <property type="entry name" value="ENDONUCLEASE_EXONUCLEASE_PHOSPHATASE DOMAIN-CONTAINING PROTEIN"/>
    <property type="match status" value="1"/>
</dbReference>
<keyword evidence="2" id="KW-0269">Exonuclease</keyword>
<evidence type="ECO:0000313" key="2">
    <source>
        <dbReference type="EMBL" id="MBB3023664.1"/>
    </source>
</evidence>
<dbReference type="InterPro" id="IPR036691">
    <property type="entry name" value="Endo/exonu/phosph_ase_sf"/>
</dbReference>
<dbReference type="AlphaFoldDB" id="A0A839QTM7"/>
<keyword evidence="3" id="KW-1185">Reference proteome</keyword>
<dbReference type="InterPro" id="IPR051916">
    <property type="entry name" value="GPI-anchor_lipid_remodeler"/>
</dbReference>
<dbReference type="RefSeq" id="WP_183377015.1">
    <property type="nucleotide sequence ID" value="NZ_CBCSFZ010000046.1"/>
</dbReference>
<dbReference type="GO" id="GO:0004519">
    <property type="term" value="F:endonuclease activity"/>
    <property type="evidence" value="ECO:0007669"/>
    <property type="project" value="UniProtKB-KW"/>
</dbReference>
<dbReference type="Pfam" id="PF03372">
    <property type="entry name" value="Exo_endo_phos"/>
    <property type="match status" value="1"/>
</dbReference>
<dbReference type="Gene3D" id="3.60.10.10">
    <property type="entry name" value="Endonuclease/exonuclease/phosphatase"/>
    <property type="match status" value="1"/>
</dbReference>
<accession>A0A839QTM7</accession>
<reference evidence="2 3" key="1">
    <citation type="submission" date="2020-08" db="EMBL/GenBank/DDBJ databases">
        <title>Sequencing the genomes of 1000 actinobacteria strains.</title>
        <authorList>
            <person name="Klenk H.-P."/>
        </authorList>
    </citation>
    <scope>NUCLEOTIDE SEQUENCE [LARGE SCALE GENOMIC DNA]</scope>
    <source>
        <strain evidence="2 3">DSM 23040</strain>
    </source>
</reference>
<dbReference type="GO" id="GO:0006506">
    <property type="term" value="P:GPI anchor biosynthetic process"/>
    <property type="evidence" value="ECO:0007669"/>
    <property type="project" value="TreeGrafter"/>
</dbReference>
<dbReference type="SUPFAM" id="SSF56219">
    <property type="entry name" value="DNase I-like"/>
    <property type="match status" value="1"/>
</dbReference>
<dbReference type="GO" id="GO:0016020">
    <property type="term" value="C:membrane"/>
    <property type="evidence" value="ECO:0007669"/>
    <property type="project" value="GOC"/>
</dbReference>
<dbReference type="EMBL" id="JACHWP010000009">
    <property type="protein sequence ID" value="MBB3023664.1"/>
    <property type="molecule type" value="Genomic_DNA"/>
</dbReference>
<sequence length="314" mass="32300">MISTRRHLRMASFNIRHCRGADDILSLPRTARAIAALDADIIGLQEVDVCFDDRSDLADQAGALGDALGMNAVFGASLPARKAADAAGRAALGLPPAPDCTGYGNAILTRFPILDSRTVMLPVPSGGEQRSALIADLDCDGVRVRAVATHLSADGSAGAEDRAQQVAALRRELAGDGGGARAGSGADGPADAAGYGGADCAAEAVPAATILVGDMNCTPFSATYRGLTRDWRDARVEALRARTSAVRGAVGPVLGALVGAGARFAGGFTHSSTLPLRRIDLVLLRGAVRAVRTFVPSTRVSDHRPLVADLVITD</sequence>
<gene>
    <name evidence="2" type="ORF">FHX50_001961</name>
</gene>
<name>A0A839QTM7_9MICO</name>
<evidence type="ECO:0000259" key="1">
    <source>
        <dbReference type="Pfam" id="PF03372"/>
    </source>
</evidence>
<comment type="caution">
    <text evidence="2">The sequence shown here is derived from an EMBL/GenBank/DDBJ whole genome shotgun (WGS) entry which is preliminary data.</text>
</comment>
<keyword evidence="2" id="KW-0255">Endonuclease</keyword>
<dbReference type="PANTHER" id="PTHR14859">
    <property type="entry name" value="CALCOFLUOR WHITE HYPERSENSITIVE PROTEIN PRECURSOR"/>
    <property type="match status" value="1"/>
</dbReference>
<evidence type="ECO:0000313" key="3">
    <source>
        <dbReference type="Proteomes" id="UP000568050"/>
    </source>
</evidence>
<protein>
    <submittedName>
        <fullName evidence="2">Endonuclease/exonuclease/phosphatase family metal-dependent hydrolase</fullName>
    </submittedName>
</protein>
<feature type="domain" description="Endonuclease/exonuclease/phosphatase" evidence="1">
    <location>
        <begin position="11"/>
        <end position="303"/>
    </location>
</feature>
<dbReference type="InterPro" id="IPR005135">
    <property type="entry name" value="Endo/exonuclease/phosphatase"/>
</dbReference>
<keyword evidence="2" id="KW-0540">Nuclease</keyword>